<reference evidence="3" key="1">
    <citation type="submission" date="2022-07" db="EMBL/GenBank/DDBJ databases">
        <authorList>
            <person name="Macas J."/>
            <person name="Novak P."/>
            <person name="Neumann P."/>
        </authorList>
    </citation>
    <scope>NUCLEOTIDE SEQUENCE</scope>
</reference>
<feature type="region of interest" description="Disordered" evidence="1">
    <location>
        <begin position="302"/>
        <end position="331"/>
    </location>
</feature>
<proteinExistence type="predicted"/>
<feature type="region of interest" description="Disordered" evidence="1">
    <location>
        <begin position="359"/>
        <end position="384"/>
    </location>
</feature>
<accession>A0AAV0CXM2</accession>
<feature type="domain" description="Retrotransposon Copia-like N-terminal" evidence="2">
    <location>
        <begin position="18"/>
        <end position="65"/>
    </location>
</feature>
<dbReference type="PANTHER" id="PTHR37610:SF81">
    <property type="entry name" value="RETROTRANSPOSON COPIA-LIKE N-TERMINAL DOMAIN-CONTAINING PROTEIN"/>
    <property type="match status" value="1"/>
</dbReference>
<evidence type="ECO:0000313" key="5">
    <source>
        <dbReference type="Proteomes" id="UP001152523"/>
    </source>
</evidence>
<dbReference type="EMBL" id="CAMAPF010000050">
    <property type="protein sequence ID" value="CAH9085174.1"/>
    <property type="molecule type" value="Genomic_DNA"/>
</dbReference>
<dbReference type="EMBL" id="CAMAPF010000935">
    <property type="protein sequence ID" value="CAH9124843.1"/>
    <property type="molecule type" value="Genomic_DNA"/>
</dbReference>
<gene>
    <name evidence="4" type="ORF">CEPIT_LOCUS26291</name>
    <name evidence="3" type="ORF">CEPIT_LOCUS9187</name>
</gene>
<comment type="caution">
    <text evidence="3">The sequence shown here is derived from an EMBL/GenBank/DDBJ whole genome shotgun (WGS) entry which is preliminary data.</text>
</comment>
<dbReference type="InterPro" id="IPR029472">
    <property type="entry name" value="Copia-like_N"/>
</dbReference>
<evidence type="ECO:0000313" key="3">
    <source>
        <dbReference type="EMBL" id="CAH9085174.1"/>
    </source>
</evidence>
<dbReference type="Proteomes" id="UP001152523">
    <property type="component" value="Unassembled WGS sequence"/>
</dbReference>
<feature type="compositionally biased region" description="Polar residues" evidence="1">
    <location>
        <begin position="311"/>
        <end position="331"/>
    </location>
</feature>
<dbReference type="AlphaFoldDB" id="A0AAV0CXM2"/>
<evidence type="ECO:0000259" key="2">
    <source>
        <dbReference type="Pfam" id="PF14244"/>
    </source>
</evidence>
<name>A0AAV0CXM2_9ASTE</name>
<evidence type="ECO:0000313" key="4">
    <source>
        <dbReference type="EMBL" id="CAH9124843.1"/>
    </source>
</evidence>
<dbReference type="PANTHER" id="PTHR37610">
    <property type="entry name" value="CCHC-TYPE DOMAIN-CONTAINING PROTEIN"/>
    <property type="match status" value="1"/>
</dbReference>
<keyword evidence="5" id="KW-1185">Reference proteome</keyword>
<protein>
    <recommendedName>
        <fullName evidence="2">Retrotransposon Copia-like N-terminal domain-containing protein</fullName>
    </recommendedName>
</protein>
<organism evidence="3 5">
    <name type="scientific">Cuscuta epithymum</name>
    <dbReference type="NCBI Taxonomy" id="186058"/>
    <lineage>
        <taxon>Eukaryota</taxon>
        <taxon>Viridiplantae</taxon>
        <taxon>Streptophyta</taxon>
        <taxon>Embryophyta</taxon>
        <taxon>Tracheophyta</taxon>
        <taxon>Spermatophyta</taxon>
        <taxon>Magnoliopsida</taxon>
        <taxon>eudicotyledons</taxon>
        <taxon>Gunneridae</taxon>
        <taxon>Pentapetalae</taxon>
        <taxon>asterids</taxon>
        <taxon>lamiids</taxon>
        <taxon>Solanales</taxon>
        <taxon>Convolvulaceae</taxon>
        <taxon>Cuscuteae</taxon>
        <taxon>Cuscuta</taxon>
        <taxon>Cuscuta subgen. Cuscuta</taxon>
    </lineage>
</organism>
<evidence type="ECO:0000256" key="1">
    <source>
        <dbReference type="SAM" id="MobiDB-lite"/>
    </source>
</evidence>
<sequence length="394" mass="44481">MPDNQNLTEDPSSPYYLHPADHSGVRIIYEMFNGDNYNAWQKSVVMAFTVKNKMAFIDGTISQPSSDDPLYLAWYRVNALLLSWLVYSIIPEIRTTFLYFTVAKDVWEEVKLRYGKSDGPHVFQLEKSLTNLSQGSQSLTAFYNFFKTLWDEYCNYRTPPVCKCGNCTCNLNELYQELLQRDSVYKFLIGLNESYNVLRSQILLKIPIPKLSTVYSLLLQEESQRSLHNPTESVAMLSQHIPNTQSQSIATSSNTESLAFIAKSNPKKKYTGICSHCGFQGHSSERCYQLIGYPANWKGPKGQRFAPGFKPSSTNANKSSQAHLASTSTDSPDLDLCNPELYNLFLQFMKNQSSLSSSAHAAMTMSQSPGPQQSSSPDNNAFKGPKYTENHWLC</sequence>
<dbReference type="Pfam" id="PF14244">
    <property type="entry name" value="Retrotran_gag_3"/>
    <property type="match status" value="1"/>
</dbReference>
<feature type="compositionally biased region" description="Low complexity" evidence="1">
    <location>
        <begin position="366"/>
        <end position="377"/>
    </location>
</feature>